<keyword evidence="3" id="KW-1185">Reference proteome</keyword>
<reference evidence="2 3" key="1">
    <citation type="journal article" date="2013" name="PLoS Genet.">
        <title>The genome and development-dependent transcriptomes of Pyronema confluens: a window into fungal evolution.</title>
        <authorList>
            <person name="Traeger S."/>
            <person name="Altegoer F."/>
            <person name="Freitag M."/>
            <person name="Gabaldon T."/>
            <person name="Kempken F."/>
            <person name="Kumar A."/>
            <person name="Marcet-Houben M."/>
            <person name="Poggeler S."/>
            <person name="Stajich J.E."/>
            <person name="Nowrousian M."/>
        </authorList>
    </citation>
    <scope>NUCLEOTIDE SEQUENCE [LARGE SCALE GENOMIC DNA]</scope>
    <source>
        <strain evidence="3">CBS 100304</strain>
        <tissue evidence="2">Vegetative mycelium</tissue>
    </source>
</reference>
<sequence>MTIRSSISPAVHRSPLALTHLSSIRIPTEEIPEEYEIQDPPFPDYPPPQISTDYAKTWGPNHQGGSKRPALRHHVSLGRISRYAKAGLSYPDCDCPGLGVCELDEDDVHYIDLEIFTKQPRSQRMGPNMTSVPWKMSSVVKLGQISHEQMPGPASESESCCCIPTQTVTAAHVANRSTNGKFAIFRYKKGQWPPQPRPPTNDEHIDPSQHGLINPGPSDPSQAPNGLLNPSAQPHIWEYISGHGFAITRQGTVLYCNRSHTLERPFNIRWKADRGTFEKAVCLKDSAKKYRFALFGPGNHTATQMRFNRHNGRGSWRKLLGESSDPDKKDEKPTHIVHMQVPELVTHMIALGVSPQGVVKCLKQGEYGTVTLDFEPGDKWESPEERMTTRELLSHVDKRKHGWYYTERPGMGVWIS</sequence>
<feature type="compositionally biased region" description="Polar residues" evidence="1">
    <location>
        <begin position="219"/>
        <end position="230"/>
    </location>
</feature>
<proteinExistence type="predicted"/>
<organism evidence="2 3">
    <name type="scientific">Pyronema omphalodes (strain CBS 100304)</name>
    <name type="common">Pyronema confluens</name>
    <dbReference type="NCBI Taxonomy" id="1076935"/>
    <lineage>
        <taxon>Eukaryota</taxon>
        <taxon>Fungi</taxon>
        <taxon>Dikarya</taxon>
        <taxon>Ascomycota</taxon>
        <taxon>Pezizomycotina</taxon>
        <taxon>Pezizomycetes</taxon>
        <taxon>Pezizales</taxon>
        <taxon>Pyronemataceae</taxon>
        <taxon>Pyronema</taxon>
    </lineage>
</organism>
<feature type="region of interest" description="Disordered" evidence="1">
    <location>
        <begin position="189"/>
        <end position="230"/>
    </location>
</feature>
<protein>
    <submittedName>
        <fullName evidence="2">Uncharacterized protein</fullName>
    </submittedName>
</protein>
<evidence type="ECO:0000256" key="1">
    <source>
        <dbReference type="SAM" id="MobiDB-lite"/>
    </source>
</evidence>
<dbReference type="Proteomes" id="UP000018144">
    <property type="component" value="Unassembled WGS sequence"/>
</dbReference>
<name>U4L3S2_PYROM</name>
<dbReference type="OrthoDB" id="5326257at2759"/>
<dbReference type="AlphaFoldDB" id="U4L3S2"/>
<evidence type="ECO:0000313" key="3">
    <source>
        <dbReference type="Proteomes" id="UP000018144"/>
    </source>
</evidence>
<gene>
    <name evidence="2" type="ORF">PCON_10984</name>
</gene>
<accession>U4L3S2</accession>
<dbReference type="EMBL" id="HF935614">
    <property type="protein sequence ID" value="CCX11390.1"/>
    <property type="molecule type" value="Genomic_DNA"/>
</dbReference>
<evidence type="ECO:0000313" key="2">
    <source>
        <dbReference type="EMBL" id="CCX11390.1"/>
    </source>
</evidence>